<comment type="caution">
    <text evidence="1">The sequence shown here is derived from an EMBL/GenBank/DDBJ whole genome shotgun (WGS) entry which is preliminary data.</text>
</comment>
<reference evidence="1 2" key="1">
    <citation type="submission" date="2019-06" db="EMBL/GenBank/DDBJ databases">
        <title>Cerasibacillus sp. nov., isolated from maize field.</title>
        <authorList>
            <person name="Lin S.-Y."/>
            <person name="Tsai C.-F."/>
            <person name="Young C.-C."/>
        </authorList>
    </citation>
    <scope>NUCLEOTIDE SEQUENCE [LARGE SCALE GENOMIC DNA]</scope>
    <source>
        <strain evidence="1 2">CC-CFT480</strain>
    </source>
</reference>
<organism evidence="1 2">
    <name type="scientific">Cerasibacillus terrae</name>
    <dbReference type="NCBI Taxonomy" id="2498845"/>
    <lineage>
        <taxon>Bacteria</taxon>
        <taxon>Bacillati</taxon>
        <taxon>Bacillota</taxon>
        <taxon>Bacilli</taxon>
        <taxon>Bacillales</taxon>
        <taxon>Bacillaceae</taxon>
        <taxon>Cerasibacillus</taxon>
    </lineage>
</organism>
<keyword evidence="2" id="KW-1185">Reference proteome</keyword>
<sequence>MDKVGFFRWNIPYKSTMMIYAIIGKHYGLDMIFFDDKGVNMENEKITGYVLRDNKFIKTTSDIPKIINNTPYKSNNRELHTFLSNKSHFMFKPFGGKMKEYRYFEKESILKDILIPSTRIKNKKHVLYFLKQNKKAIFKPLYSDKGKGIFTLERISDDKFIYESENKNKIIYEDNFLDFYKEFIRKKGLLMSQFIEFKTKNGHPFDIRINFEKDYRGKWCVAQRYARVGFNNKITSNLSAGGGTAKLKSFLKTEYNSSDEKKINDQLKGIIELIPDAVEKMVNFEINSIGLDLGIDRDKKIYMFEINSYPGISNALGQVALLRTGYMRYYLDKNK</sequence>
<dbReference type="InterPro" id="IPR026838">
    <property type="entry name" value="YheC/D"/>
</dbReference>
<dbReference type="InterPro" id="IPR013815">
    <property type="entry name" value="ATP_grasp_subdomain_1"/>
</dbReference>
<dbReference type="RefSeq" id="WP_147666082.1">
    <property type="nucleotide sequence ID" value="NZ_VDUW01000002.1"/>
</dbReference>
<dbReference type="Gene3D" id="3.30.470.20">
    <property type="entry name" value="ATP-grasp fold, B domain"/>
    <property type="match status" value="1"/>
</dbReference>
<dbReference type="Proteomes" id="UP000321574">
    <property type="component" value="Unassembled WGS sequence"/>
</dbReference>
<dbReference type="OrthoDB" id="7869153at2"/>
<dbReference type="AlphaFoldDB" id="A0A5C8P068"/>
<gene>
    <name evidence="1" type="ORF">FHP05_04680</name>
</gene>
<dbReference type="Gene3D" id="3.30.1490.20">
    <property type="entry name" value="ATP-grasp fold, A domain"/>
    <property type="match status" value="1"/>
</dbReference>
<dbReference type="EMBL" id="VDUW01000002">
    <property type="protein sequence ID" value="TXL66683.1"/>
    <property type="molecule type" value="Genomic_DNA"/>
</dbReference>
<evidence type="ECO:0000313" key="1">
    <source>
        <dbReference type="EMBL" id="TXL66683.1"/>
    </source>
</evidence>
<protein>
    <recommendedName>
        <fullName evidence="3">ATP-grasp domain-containing protein</fullName>
    </recommendedName>
</protein>
<dbReference type="GO" id="GO:0005524">
    <property type="term" value="F:ATP binding"/>
    <property type="evidence" value="ECO:0007669"/>
    <property type="project" value="InterPro"/>
</dbReference>
<dbReference type="SUPFAM" id="SSF56059">
    <property type="entry name" value="Glutathione synthetase ATP-binding domain-like"/>
    <property type="match status" value="1"/>
</dbReference>
<evidence type="ECO:0008006" key="3">
    <source>
        <dbReference type="Google" id="ProtNLM"/>
    </source>
</evidence>
<dbReference type="Pfam" id="PF14398">
    <property type="entry name" value="ATPgrasp_YheCD"/>
    <property type="match status" value="1"/>
</dbReference>
<accession>A0A5C8P068</accession>
<evidence type="ECO:0000313" key="2">
    <source>
        <dbReference type="Proteomes" id="UP000321574"/>
    </source>
</evidence>
<name>A0A5C8P068_9BACI</name>
<proteinExistence type="predicted"/>